<keyword evidence="6" id="KW-1185">Reference proteome</keyword>
<proteinExistence type="inferred from homology"/>
<evidence type="ECO:0000256" key="1">
    <source>
        <dbReference type="ARBA" id="ARBA00009405"/>
    </source>
</evidence>
<evidence type="ECO:0000256" key="2">
    <source>
        <dbReference type="ARBA" id="ARBA00022723"/>
    </source>
</evidence>
<dbReference type="InterPro" id="IPR043594">
    <property type="entry name" value="HMGL"/>
</dbReference>
<feature type="domain" description="Pyruvate carboxyltransferase" evidence="4">
    <location>
        <begin position="1"/>
        <end position="271"/>
    </location>
</feature>
<name>A0A1N6DJF3_9BACT</name>
<dbReference type="AlphaFoldDB" id="A0A1N6DJF3"/>
<comment type="similarity">
    <text evidence="1">Belongs to the HMG-CoA lyase family.</text>
</comment>
<dbReference type="GO" id="GO:0006552">
    <property type="term" value="P:L-leucine catabolic process"/>
    <property type="evidence" value="ECO:0007669"/>
    <property type="project" value="TreeGrafter"/>
</dbReference>
<dbReference type="Gene3D" id="3.20.20.70">
    <property type="entry name" value="Aldolase class I"/>
    <property type="match status" value="1"/>
</dbReference>
<dbReference type="PANTHER" id="PTHR42738:SF7">
    <property type="entry name" value="HYDROXYMETHYLGLUTARYL-COA LYASE"/>
    <property type="match status" value="1"/>
</dbReference>
<dbReference type="PANTHER" id="PTHR42738">
    <property type="entry name" value="HYDROXYMETHYLGLUTARYL-COA LYASE"/>
    <property type="match status" value="1"/>
</dbReference>
<dbReference type="GO" id="GO:0004419">
    <property type="term" value="F:hydroxymethylglutaryl-CoA lyase activity"/>
    <property type="evidence" value="ECO:0007669"/>
    <property type="project" value="TreeGrafter"/>
</dbReference>
<dbReference type="OrthoDB" id="9784013at2"/>
<keyword evidence="2" id="KW-0479">Metal-binding</keyword>
<organism evidence="5 6">
    <name type="scientific">Algoriphagus halophilus</name>
    <dbReference type="NCBI Taxonomy" id="226505"/>
    <lineage>
        <taxon>Bacteria</taxon>
        <taxon>Pseudomonadati</taxon>
        <taxon>Bacteroidota</taxon>
        <taxon>Cytophagia</taxon>
        <taxon>Cytophagales</taxon>
        <taxon>Cyclobacteriaceae</taxon>
        <taxon>Algoriphagus</taxon>
    </lineage>
</organism>
<keyword evidence="3 5" id="KW-0456">Lyase</keyword>
<dbReference type="GO" id="GO:0046872">
    <property type="term" value="F:metal ion binding"/>
    <property type="evidence" value="ECO:0007669"/>
    <property type="project" value="UniProtKB-KW"/>
</dbReference>
<protein>
    <submittedName>
        <fullName evidence="5">Hydroxymethylglutaryl-CoA lyase</fullName>
    </submittedName>
</protein>
<dbReference type="InterPro" id="IPR013785">
    <property type="entry name" value="Aldolase_TIM"/>
</dbReference>
<evidence type="ECO:0000259" key="4">
    <source>
        <dbReference type="PROSITE" id="PS50991"/>
    </source>
</evidence>
<evidence type="ECO:0000256" key="3">
    <source>
        <dbReference type="ARBA" id="ARBA00023239"/>
    </source>
</evidence>
<dbReference type="SUPFAM" id="SSF51569">
    <property type="entry name" value="Aldolase"/>
    <property type="match status" value="1"/>
</dbReference>
<dbReference type="Pfam" id="PF00682">
    <property type="entry name" value="HMGL-like"/>
    <property type="match status" value="1"/>
</dbReference>
<dbReference type="CDD" id="cd07938">
    <property type="entry name" value="DRE_TIM_HMGL"/>
    <property type="match status" value="1"/>
</dbReference>
<evidence type="ECO:0000313" key="6">
    <source>
        <dbReference type="Proteomes" id="UP000185221"/>
    </source>
</evidence>
<sequence length="284" mass="31377">MIKLIECPRDAMQGIPHFIDTAIKAAYINQLSEVGFDTIDFGSFVNPKAVPQMKDTEEVLSLLDLHHSKSKLLAIVANLRGAEDAGHFPEIDYLGFPLSISETFQQRNTNKSISEAFNELEEIQNLCEVKGKILVTYLSMGFGNPYGEEYSPEMVLNFVERLDQLGVKIISLSDTIGVANPALITELFETQIQAFPNIEFGAHLHSTRETIGEKVLAGLKGGCTRFDGALNGYGGCPMAKDDLVGNMATEVMVETLEKAGHDLKLNKRELKEAMKLTQFVFTEV</sequence>
<dbReference type="GO" id="GO:0046951">
    <property type="term" value="P:ketone body biosynthetic process"/>
    <property type="evidence" value="ECO:0007669"/>
    <property type="project" value="TreeGrafter"/>
</dbReference>
<accession>A0A1N6DJF3</accession>
<dbReference type="InterPro" id="IPR000891">
    <property type="entry name" value="PYR_CT"/>
</dbReference>
<dbReference type="Proteomes" id="UP000185221">
    <property type="component" value="Unassembled WGS sequence"/>
</dbReference>
<reference evidence="6" key="1">
    <citation type="submission" date="2016-11" db="EMBL/GenBank/DDBJ databases">
        <authorList>
            <person name="Varghese N."/>
            <person name="Submissions S."/>
        </authorList>
    </citation>
    <scope>NUCLEOTIDE SEQUENCE [LARGE SCALE GENOMIC DNA]</scope>
    <source>
        <strain evidence="6">DSM 15292</strain>
    </source>
</reference>
<dbReference type="EMBL" id="FSRC01000001">
    <property type="protein sequence ID" value="SIN70915.1"/>
    <property type="molecule type" value="Genomic_DNA"/>
</dbReference>
<dbReference type="RefSeq" id="WP_074223707.1">
    <property type="nucleotide sequence ID" value="NZ_FSRC01000001.1"/>
</dbReference>
<dbReference type="STRING" id="226505.SAMN05444394_1006"/>
<gene>
    <name evidence="5" type="ORF">SAMN05444394_1006</name>
</gene>
<evidence type="ECO:0000313" key="5">
    <source>
        <dbReference type="EMBL" id="SIN70915.1"/>
    </source>
</evidence>
<dbReference type="PROSITE" id="PS50991">
    <property type="entry name" value="PYR_CT"/>
    <property type="match status" value="1"/>
</dbReference>